<gene>
    <name evidence="3" type="ORF">BU104_07730</name>
</gene>
<evidence type="ECO:0000259" key="2">
    <source>
        <dbReference type="PROSITE" id="PS51756"/>
    </source>
</evidence>
<organism evidence="3 4">
    <name type="scientific">Staphylococcus xylosus</name>
    <dbReference type="NCBI Taxonomy" id="1288"/>
    <lineage>
        <taxon>Bacteria</taxon>
        <taxon>Bacillati</taxon>
        <taxon>Bacillota</taxon>
        <taxon>Bacilli</taxon>
        <taxon>Bacillales</taxon>
        <taxon>Staphylococcaceae</taxon>
        <taxon>Staphylococcus</taxon>
    </lineage>
</organism>
<comment type="similarity">
    <text evidence="1">In the N-terminal section; belongs to the LXG family.</text>
</comment>
<evidence type="ECO:0000313" key="3">
    <source>
        <dbReference type="EMBL" id="RIM92517.1"/>
    </source>
</evidence>
<proteinExistence type="inferred from homology"/>
<comment type="caution">
    <text evidence="3">The sequence shown here is derived from an EMBL/GenBank/DDBJ whole genome shotgun (WGS) entry which is preliminary data.</text>
</comment>
<feature type="domain" description="LXG" evidence="2">
    <location>
        <begin position="1"/>
        <end position="237"/>
    </location>
</feature>
<dbReference type="EMBL" id="QXUI01000004">
    <property type="protein sequence ID" value="RIM92517.1"/>
    <property type="molecule type" value="Genomic_DNA"/>
</dbReference>
<evidence type="ECO:0000313" key="4">
    <source>
        <dbReference type="Proteomes" id="UP000285579"/>
    </source>
</evidence>
<accession>A0AAQ0RXP1</accession>
<evidence type="ECO:0000256" key="1">
    <source>
        <dbReference type="ARBA" id="ARBA00034117"/>
    </source>
</evidence>
<dbReference type="InterPro" id="IPR006829">
    <property type="entry name" value="LXG_dom"/>
</dbReference>
<dbReference type="RefSeq" id="WP_107544161.1">
    <property type="nucleotide sequence ID" value="NZ_PZEJ01000023.1"/>
</dbReference>
<protein>
    <recommendedName>
        <fullName evidence="2">LXG domain-containing protein</fullName>
    </recommendedName>
</protein>
<reference evidence="3 4" key="1">
    <citation type="journal article" date="2016" name="Front. Microbiol.">
        <title>Comprehensive Phylogenetic Analysis of Bovine Non-aureus Staphylococci Species Based on Whole-Genome Sequencing.</title>
        <authorList>
            <person name="Naushad S."/>
            <person name="Barkema H.W."/>
            <person name="Luby C."/>
            <person name="Condas L.A."/>
            <person name="Nobrega D.B."/>
            <person name="Carson D.A."/>
            <person name="De Buck J."/>
        </authorList>
    </citation>
    <scope>NUCLEOTIDE SEQUENCE [LARGE SCALE GENOMIC DNA]</scope>
    <source>
        <strain evidence="3 4">SNUC 1349</strain>
    </source>
</reference>
<dbReference type="AlphaFoldDB" id="A0AAQ0RXP1"/>
<sequence length="519" mass="56328">MGNKVKMAEVHNLHDSVSNALNKLSTQTSTLKTNIENLKGDDNFKGQTANSINNYNQNFHIETINRLDKIKEEFETKFKSAMDAFHADVDNDHSAILNKNAMETYKDEIDQSVEKIEQTKTRINSTIGGVHDLTSAKTISESTVKDKGKALTKHIKNTINDFDDFQKGHAADDIELLTMIAPVATMTSKVKDMPSNRSTIAKNSAYIKSQYTLHSKNNQFAQMKAELEKYGNAVYGGKKHSKYVKNLIEMKKHLVVATIAGDGDMFKGNRLLKNNSVKFLGQKKMKLMNSILNTNVENIKGKKMMKAAEFLMKNPKGMKVSDKFINAMKMTQNFDDKELKSIRKVMEKPNAKSVLKSSSKAALNEIISENTRNLMKNPKNIKDFTLKQLEDFKAKNMLGKGLKSLKVVGKGLGPLTAIAAVGSNVVSKKSAQKKVVDSAVDLGAIAASTGTATAVGATIGGPLGAGVGLAVGAGIGVATEVKIFGGKSATDIAKEKANQGVNATKGAIKDFGKSLGTIF</sequence>
<dbReference type="PROSITE" id="PS51756">
    <property type="entry name" value="LXG"/>
    <property type="match status" value="1"/>
</dbReference>
<dbReference type="Proteomes" id="UP000285579">
    <property type="component" value="Unassembled WGS sequence"/>
</dbReference>
<name>A0AAQ0RXP1_STAXY</name>
<dbReference type="Pfam" id="PF04740">
    <property type="entry name" value="LXG"/>
    <property type="match status" value="1"/>
</dbReference>